<comment type="function">
    <text evidence="3">Regulates mitochondrial small subunit maturation by controlling 15S rRNA 5'-end processing. Localizes to the 5' precursor of the 15S rRNA in a position that is subsequently occupied by mS47 in the mature yeast mtSSU. Uses structure and sequence-specific RNA recognition, binding to a single-stranded region of the precursor and specifically recognizing bases -6 to -1. The exchange of Ccm1 for mS47 is coupled to the irreversible removal of precursor rRNA that is accompanied by conformational changes of the mitoribosomal proteins uS5m and mS26. These conformational changes signal completion of 5'-end rRNA processing through protection of the mature 5'-end of the 15S rRNA and stabilization of mS47. The removal of the 5' precursor together with the dissociation of Ccm1 may be catalyzed by the 5'-3' exoribonuclease Pet127. Involved in the specific removal of group I introns in mitochondrial encoded transcripts.</text>
</comment>
<dbReference type="NCBIfam" id="TIGR00756">
    <property type="entry name" value="PPR"/>
    <property type="match status" value="2"/>
</dbReference>
<evidence type="ECO:0000256" key="1">
    <source>
        <dbReference type="ARBA" id="ARBA00006192"/>
    </source>
</evidence>
<comment type="caution">
    <text evidence="8">The sequence shown here is derived from an EMBL/GenBank/DDBJ whole genome shotgun (WGS) entry which is preliminary data.</text>
</comment>
<keyword evidence="2" id="KW-0677">Repeat</keyword>
<evidence type="ECO:0000256" key="2">
    <source>
        <dbReference type="ARBA" id="ARBA00022737"/>
    </source>
</evidence>
<feature type="region of interest" description="Disordered" evidence="6">
    <location>
        <begin position="56"/>
        <end position="79"/>
    </location>
</feature>
<feature type="repeat" description="PPR" evidence="5">
    <location>
        <begin position="460"/>
        <end position="490"/>
    </location>
</feature>
<dbReference type="Pfam" id="PF13812">
    <property type="entry name" value="PPR_3"/>
    <property type="match status" value="2"/>
</dbReference>
<dbReference type="InterPro" id="IPR011990">
    <property type="entry name" value="TPR-like_helical_dom_sf"/>
</dbReference>
<protein>
    <recommendedName>
        <fullName evidence="7">Tetratricopeptide repeat domain-containing protein</fullName>
    </recommendedName>
</protein>
<accession>A0ABR0K6R9</accession>
<name>A0ABR0K6R9_9EURO</name>
<dbReference type="Pfam" id="PF01535">
    <property type="entry name" value="PPR"/>
    <property type="match status" value="1"/>
</dbReference>
<dbReference type="EMBL" id="JAVRRG010000078">
    <property type="protein sequence ID" value="KAK5089430.1"/>
    <property type="molecule type" value="Genomic_DNA"/>
</dbReference>
<keyword evidence="9" id="KW-1185">Reference proteome</keyword>
<evidence type="ECO:0000256" key="4">
    <source>
        <dbReference type="ARBA" id="ARBA00044511"/>
    </source>
</evidence>
<gene>
    <name evidence="8" type="ORF">LTR24_006246</name>
</gene>
<dbReference type="Pfam" id="PF24603">
    <property type="entry name" value="TPR_30"/>
    <property type="match status" value="1"/>
</dbReference>
<feature type="region of interest" description="Disordered" evidence="6">
    <location>
        <begin position="97"/>
        <end position="129"/>
    </location>
</feature>
<dbReference type="InterPro" id="IPR057585">
    <property type="entry name" value="TPR_dom_fungi"/>
</dbReference>
<evidence type="ECO:0000313" key="9">
    <source>
        <dbReference type="Proteomes" id="UP001345013"/>
    </source>
</evidence>
<dbReference type="PROSITE" id="PS51375">
    <property type="entry name" value="PPR"/>
    <property type="match status" value="4"/>
</dbReference>
<sequence length="1272" mass="139141">MPFKPLSHLARISFAKGVTHAYTPGAVVASQQGLGSLHSAPVSKLSKAAHLQNAFSSASGSGAGAGPGPKAGHVGTPSNADGSLSQFFAAINQAQQTGDDTELKKHQHARRIGWKQSEKSSGSRSSARLDNLKPADILRQSVRVPVARAYSDNPVRDVQKAEDEFREAEALAKIDEAIAQEVRTIQESRTTNAVEDHEDIDSPVSRAVSTEVSESSDAFRSPDTAFTSPVSELSSLRSEEIVELGEQSQYAAIPYEFQSMVKDGLVPNVHAYNYIIQSAINLAGGYQPFPRAIEVFNDMTNKGVQPNEETYRILIAFLSSQSLLASQAQKELRQHALRYGRGRGSFTFASIKHKQELYSEDVSILMATKFYNIARREMLDFRLSDSQYAAFLKAYMSSGAASSMIALSKDMHSQQLLSSPENCIAAIDACAQVKDLSSAKKIYQQYRDLAINHSTTNVLDNSAYTALIKAYYACGEEEEGLRFFERVVQSFEEAGNKSEMVQVLTDTFVADGLVEHYVDTGNFHQALESLKANQLSENARSRAISKILSAAADNNQADVVKTSLETNGASTISADSAMAVAAMHFRAGEVVQARAFWAQNKKPADVSFATMYGLSVLTTGHVEAALSDVLSMFRQIRLSPTEQSRPQVSGNLDESILLLGQTLSEDNVLYSSQAAVLLFRVMIENGGLVPFITQAAIARVGPECVQQLSEQDIALALHVQAYMLPTQAQFTNDMAQTARFSHLLETVLDRRIGMDPATIHAVDNAIPRLAGARPDLERRWNAWRRPESVTSQIISPIVAQAQLRESSQSAQLYDPYGHTTDHRASRVISELMENTSGRTESHINEAMSRLKNVRRMGRHLQYSAYAKLITAAGKARQSTLMHEILAMAQTDVPFNPTIPAVRSGWVAIYDSMIAACLSVGERQLAAQFHDKLLSMGAAPSANTFGIYITTLEGTFDEATEAVKIFQRAMSEGVTPTVFLFNAVIGKLGKARRIDDCLQYFGQMQNLGVRPSSVTYGTLVNALCRTSEESFAVEMFDEMEAAPNYRPRPAPYNSIIQFFLNTKRDRAKVLQYYGRMRSRDIKPTSHTYKLLIESYATLESVNLTAAETVLEDMKANGVAPEAVHYGSLIHAKGCVLSDMPGARAVFDSVLADRSIRPTDNLYQNLLEAMVANHQVAETDAVLKDMHSRGICTTAYIANTLIHGWASAGDVNRAKAIYDSLSAVKREPSTYEAMTRAFLSIEDHASANVVVKEMLSKGYPSAVADKVLGLIGSA</sequence>
<feature type="repeat" description="PPR" evidence="5">
    <location>
        <begin position="976"/>
        <end position="1010"/>
    </location>
</feature>
<proteinExistence type="inferred from homology"/>
<evidence type="ECO:0000256" key="5">
    <source>
        <dbReference type="PROSITE-ProRule" id="PRU00708"/>
    </source>
</evidence>
<comment type="subunit">
    <text evidence="4">Binds to mitochondrial small subunit 15S rRNA.</text>
</comment>
<comment type="similarity">
    <text evidence="1">Belongs to the CCM1 family.</text>
</comment>
<dbReference type="Pfam" id="PF13041">
    <property type="entry name" value="PPR_2"/>
    <property type="match status" value="1"/>
</dbReference>
<dbReference type="PANTHER" id="PTHR47447">
    <property type="entry name" value="OS03G0856100 PROTEIN"/>
    <property type="match status" value="1"/>
</dbReference>
<feature type="repeat" description="PPR" evidence="5">
    <location>
        <begin position="1011"/>
        <end position="1041"/>
    </location>
</feature>
<reference evidence="8 9" key="1">
    <citation type="submission" date="2023-08" db="EMBL/GenBank/DDBJ databases">
        <title>Black Yeasts Isolated from many extreme environments.</title>
        <authorList>
            <person name="Coleine C."/>
            <person name="Stajich J.E."/>
            <person name="Selbmann L."/>
        </authorList>
    </citation>
    <scope>NUCLEOTIDE SEQUENCE [LARGE SCALE GENOMIC DNA]</scope>
    <source>
        <strain evidence="8 9">CCFEE 5885</strain>
    </source>
</reference>
<evidence type="ECO:0000259" key="7">
    <source>
        <dbReference type="Pfam" id="PF24603"/>
    </source>
</evidence>
<evidence type="ECO:0000256" key="6">
    <source>
        <dbReference type="SAM" id="MobiDB-lite"/>
    </source>
</evidence>
<dbReference type="PANTHER" id="PTHR47447:SF17">
    <property type="entry name" value="OS12G0638900 PROTEIN"/>
    <property type="match status" value="1"/>
</dbReference>
<dbReference type="Proteomes" id="UP001345013">
    <property type="component" value="Unassembled WGS sequence"/>
</dbReference>
<dbReference type="Gene3D" id="1.25.40.10">
    <property type="entry name" value="Tetratricopeptide repeat domain"/>
    <property type="match status" value="4"/>
</dbReference>
<evidence type="ECO:0000313" key="8">
    <source>
        <dbReference type="EMBL" id="KAK5089430.1"/>
    </source>
</evidence>
<feature type="domain" description="Tetratricopeptide repeat" evidence="7">
    <location>
        <begin position="504"/>
        <end position="598"/>
    </location>
</feature>
<feature type="repeat" description="PPR" evidence="5">
    <location>
        <begin position="1083"/>
        <end position="1119"/>
    </location>
</feature>
<organism evidence="8 9">
    <name type="scientific">Lithohypha guttulata</name>
    <dbReference type="NCBI Taxonomy" id="1690604"/>
    <lineage>
        <taxon>Eukaryota</taxon>
        <taxon>Fungi</taxon>
        <taxon>Dikarya</taxon>
        <taxon>Ascomycota</taxon>
        <taxon>Pezizomycotina</taxon>
        <taxon>Eurotiomycetes</taxon>
        <taxon>Chaetothyriomycetidae</taxon>
        <taxon>Chaetothyriales</taxon>
        <taxon>Trichomeriaceae</taxon>
        <taxon>Lithohypha</taxon>
    </lineage>
</organism>
<evidence type="ECO:0000256" key="3">
    <source>
        <dbReference type="ARBA" id="ARBA00044493"/>
    </source>
</evidence>
<dbReference type="InterPro" id="IPR002885">
    <property type="entry name" value="PPR_rpt"/>
</dbReference>